<keyword evidence="5" id="KW-0472">Membrane</keyword>
<reference evidence="12 13" key="2">
    <citation type="submission" date="2016-05" db="EMBL/GenBank/DDBJ databases">
        <authorList>
            <person name="Naeem Raeece"/>
        </authorList>
    </citation>
    <scope>NUCLEOTIDE SEQUENCE [LARGE SCALE GENOMIC DNA]</scope>
</reference>
<keyword evidence="7" id="KW-0325">Glycoprotein</keyword>
<dbReference type="GO" id="GO:0005886">
    <property type="term" value="C:plasma membrane"/>
    <property type="evidence" value="ECO:0007669"/>
    <property type="project" value="UniProtKB-SubCell"/>
</dbReference>
<dbReference type="EMBL" id="FLQV01000477">
    <property type="protein sequence ID" value="SBS93551.1"/>
    <property type="molecule type" value="Genomic_DNA"/>
</dbReference>
<protein>
    <recommendedName>
        <fullName evidence="9">6-Cys domain-containing protein</fullName>
    </recommendedName>
</protein>
<keyword evidence="4 8" id="KW-0732">Signal</keyword>
<accession>A0A1A8WKV2</accession>
<feature type="domain" description="6-Cys" evidence="9">
    <location>
        <begin position="607"/>
        <end position="718"/>
    </location>
</feature>
<evidence type="ECO:0000256" key="5">
    <source>
        <dbReference type="ARBA" id="ARBA00023136"/>
    </source>
</evidence>
<keyword evidence="3" id="KW-1003">Cell membrane</keyword>
<evidence type="ECO:0000259" key="9">
    <source>
        <dbReference type="Pfam" id="PF07422"/>
    </source>
</evidence>
<evidence type="ECO:0000313" key="10">
    <source>
        <dbReference type="EMBL" id="SBS84973.1"/>
    </source>
</evidence>
<evidence type="ECO:0000256" key="1">
    <source>
        <dbReference type="ARBA" id="ARBA00004236"/>
    </source>
</evidence>
<comment type="subcellular location">
    <subcellularLocation>
        <location evidence="1">Cell membrane</location>
    </subcellularLocation>
    <subcellularLocation>
        <location evidence="2">Cell surface</location>
    </subcellularLocation>
</comment>
<keyword evidence="6" id="KW-1015">Disulfide bond</keyword>
<dbReference type="GO" id="GO:0009986">
    <property type="term" value="C:cell surface"/>
    <property type="evidence" value="ECO:0007669"/>
    <property type="project" value="UniProtKB-SubCell"/>
</dbReference>
<evidence type="ECO:0000256" key="4">
    <source>
        <dbReference type="ARBA" id="ARBA00022729"/>
    </source>
</evidence>
<sequence length="765" mass="88473">MLLSKVSFCVLLFFLNVINAWEDVTFEREVETNLAYSGEQIIYARKPFRGKIYAFISAKKKCRINVHVSKNGVNWEDKNDDINVEENNSNGTTIFSVITTADKIIVIFRCAKSYYIVRIGDNLMWSIPEEINISDFPIEAVPAVYSGSLLFLNSEFEKFILICEKARKNGESDESSDDVLYFAPFSEIQLLGRCKLSFDEGKIWKDGVTNLFGDDSYNQVKEINLTENHGKLVAKVTYIVNDEKEITSMVLLCNHLYKNDFFFDYFKLHIPNEFTLENYEIVNSYNLAILKGKNGGHLYPSFVYNLGETFEPVSMYEGKDKEHVQLIGTDFQFVAWSNIMVYLFYLEIDGKTKLVKINTPVRKAGCEITQEEGKNKEYTSTYSFKNIQGQKICKISSSEIGTTEDGLYKLFYVKVPNNVSLKKECFLFSFNKELDKKFHTKIIKKRVSKNVSNEIEMEFFFPLYYTTFLYNHKRTYCQLSNNHQIVVHFDYLRNVLDLNYTQENDLIAIYSGDNIVHAKRRHNKNSSFAFPKGTYITSYLPFEIEYIVSNFISKNMNTTITLPHGSPRKLEFISGGHKHFYYGVDLADASPNYAEKPYKVTLESTTEEHDQLTNLGKVSKKIDVIVSNFSGDNKIIGLTCPVSTNLEGFQCFDNVYIKRGILVKIEDLFGSNNIFVIPKRKLFTPGGEEVVESLLRLNSHNMEELRKEKFIFHFYCECYIHNELVKVNYYISAYYNESFVKEEITKGEQSAIINKHIAGREKRMG</sequence>
<dbReference type="InterPro" id="IPR010884">
    <property type="entry name" value="6_CYS_dom"/>
</dbReference>
<evidence type="ECO:0000256" key="8">
    <source>
        <dbReference type="SAM" id="SignalP"/>
    </source>
</evidence>
<evidence type="ECO:0000256" key="7">
    <source>
        <dbReference type="ARBA" id="ARBA00023180"/>
    </source>
</evidence>
<evidence type="ECO:0000256" key="6">
    <source>
        <dbReference type="ARBA" id="ARBA00023157"/>
    </source>
</evidence>
<dbReference type="Pfam" id="PF07422">
    <property type="entry name" value="s48_45"/>
    <property type="match status" value="1"/>
</dbReference>
<organism evidence="11 12">
    <name type="scientific">Plasmodium ovale curtisi</name>
    <dbReference type="NCBI Taxonomy" id="864141"/>
    <lineage>
        <taxon>Eukaryota</taxon>
        <taxon>Sar</taxon>
        <taxon>Alveolata</taxon>
        <taxon>Apicomplexa</taxon>
        <taxon>Aconoidasida</taxon>
        <taxon>Haemosporida</taxon>
        <taxon>Plasmodiidae</taxon>
        <taxon>Plasmodium</taxon>
        <taxon>Plasmodium (Plasmodium)</taxon>
    </lineage>
</organism>
<dbReference type="Proteomes" id="UP000078560">
    <property type="component" value="Unassembled WGS sequence"/>
</dbReference>
<dbReference type="Proteomes" id="UP000078546">
    <property type="component" value="Unassembled WGS sequence"/>
</dbReference>
<name>A0A1A8WKV2_PLAOA</name>
<proteinExistence type="predicted"/>
<feature type="signal peptide" evidence="8">
    <location>
        <begin position="1"/>
        <end position="20"/>
    </location>
</feature>
<reference evidence="11" key="1">
    <citation type="submission" date="2016-05" db="EMBL/GenBank/DDBJ databases">
        <authorList>
            <person name="Lavstsen T."/>
            <person name="Jespersen J.S."/>
        </authorList>
    </citation>
    <scope>NUCLEOTIDE SEQUENCE [LARGE SCALE GENOMIC DNA]</scope>
</reference>
<evidence type="ECO:0000313" key="13">
    <source>
        <dbReference type="Proteomes" id="UP000078560"/>
    </source>
</evidence>
<evidence type="ECO:0000256" key="3">
    <source>
        <dbReference type="ARBA" id="ARBA00022475"/>
    </source>
</evidence>
<evidence type="ECO:0000256" key="2">
    <source>
        <dbReference type="ARBA" id="ARBA00004241"/>
    </source>
</evidence>
<evidence type="ECO:0000313" key="11">
    <source>
        <dbReference type="EMBL" id="SBS93551.1"/>
    </source>
</evidence>
<dbReference type="AlphaFoldDB" id="A0A1A8WKV2"/>
<gene>
    <name evidence="11" type="ORF">POVCU1_025990</name>
    <name evidence="10" type="ORF">POVCU2_0028980</name>
</gene>
<dbReference type="Gene3D" id="2.60.40.2860">
    <property type="match status" value="1"/>
</dbReference>
<dbReference type="InterPro" id="IPR038160">
    <property type="entry name" value="6_CYS_dom_sf"/>
</dbReference>
<evidence type="ECO:0000313" key="12">
    <source>
        <dbReference type="Proteomes" id="UP000078546"/>
    </source>
</evidence>
<dbReference type="EMBL" id="FLQU01000383">
    <property type="protein sequence ID" value="SBS84973.1"/>
    <property type="molecule type" value="Genomic_DNA"/>
</dbReference>
<feature type="chain" id="PRO_5015059724" description="6-Cys domain-containing protein" evidence="8">
    <location>
        <begin position="21"/>
        <end position="765"/>
    </location>
</feature>